<dbReference type="Pfam" id="PF00501">
    <property type="entry name" value="AMP-binding"/>
    <property type="match status" value="1"/>
</dbReference>
<dbReference type="AlphaFoldDB" id="A0A6I4MHM6"/>
<evidence type="ECO:0000259" key="2">
    <source>
        <dbReference type="Pfam" id="PF13193"/>
    </source>
</evidence>
<evidence type="ECO:0000259" key="1">
    <source>
        <dbReference type="Pfam" id="PF00501"/>
    </source>
</evidence>
<dbReference type="RefSeq" id="WP_151596197.1">
    <property type="nucleotide sequence ID" value="NZ_WBMS02000021.1"/>
</dbReference>
<accession>A0A6I4MHM6</accession>
<dbReference type="InterPro" id="IPR050237">
    <property type="entry name" value="ATP-dep_AMP-bd_enzyme"/>
</dbReference>
<comment type="caution">
    <text evidence="3">The sequence shown here is derived from an EMBL/GenBank/DDBJ whole genome shotgun (WGS) entry which is preliminary data.</text>
</comment>
<feature type="domain" description="AMP-binding enzyme C-terminal" evidence="2">
    <location>
        <begin position="449"/>
        <end position="523"/>
    </location>
</feature>
<evidence type="ECO:0000313" key="3">
    <source>
        <dbReference type="EMBL" id="MWA03654.1"/>
    </source>
</evidence>
<protein>
    <submittedName>
        <fullName evidence="3">AMP-binding protein</fullName>
    </submittedName>
</protein>
<dbReference type="Gene3D" id="3.40.50.12780">
    <property type="entry name" value="N-terminal domain of ligase-like"/>
    <property type="match status" value="1"/>
</dbReference>
<keyword evidence="4" id="KW-1185">Reference proteome</keyword>
<gene>
    <name evidence="3" type="ORF">F8568_025380</name>
</gene>
<feature type="domain" description="AMP-dependent synthetase/ligase" evidence="1">
    <location>
        <begin position="35"/>
        <end position="400"/>
    </location>
</feature>
<dbReference type="InterPro" id="IPR045851">
    <property type="entry name" value="AMP-bd_C_sf"/>
</dbReference>
<proteinExistence type="predicted"/>
<evidence type="ECO:0000313" key="4">
    <source>
        <dbReference type="Proteomes" id="UP000462055"/>
    </source>
</evidence>
<dbReference type="InterPro" id="IPR025110">
    <property type="entry name" value="AMP-bd_C"/>
</dbReference>
<reference evidence="3" key="1">
    <citation type="submission" date="2019-12" db="EMBL/GenBank/DDBJ databases">
        <title>Actinomadura physcomitrii sp. nov., a novel actinomycete isolated from moss [Physcomitrium sphaericum (Ludw) Fuernr].</title>
        <authorList>
            <person name="Zhuang X."/>
        </authorList>
    </citation>
    <scope>NUCLEOTIDE SEQUENCE [LARGE SCALE GENOMIC DNA]</scope>
    <source>
        <strain evidence="3">LD22</strain>
    </source>
</reference>
<dbReference type="Proteomes" id="UP000462055">
    <property type="component" value="Unassembled WGS sequence"/>
</dbReference>
<dbReference type="InterPro" id="IPR020845">
    <property type="entry name" value="AMP-binding_CS"/>
</dbReference>
<dbReference type="EMBL" id="WBMS02000021">
    <property type="protein sequence ID" value="MWA03654.1"/>
    <property type="molecule type" value="Genomic_DNA"/>
</dbReference>
<sequence>MAAPDLDVRASSLVSGPPLEVLGDLLGGPRIDDLLRRAAERRPGRIALRSPGFTGALSGDLTYAEVEAAAERCARALKALLGERPARVALALALEPAFPVAYFGILRSGNVPALVNPLLREDGLAHVLGLAGARVAIVSPAMHRHLEKVRDRLPDLETVVLTHAADGPAGVPVLGDLIEQAPDLQLNRPERTDVDEVACLQFTSGTTGPAKAVLLTHRNITVNAAQSAHAHRVDGSAVLFNYLPSFHLMHLTMAVTAATTLVLCAEPDPADAVEVAAEHAATHFYSLPMRLIKLGAHPRLAELAVPTLRTVLCGGSALPPPTTRALTERFGVPVVQGYGLQETSPSTHFENLDNPKIRSSGRPVAGTDCRIVDLDTRRVLPAGAEGEIQVRGPQLMKGYHDRPVAEVTDAEGWFSTGDIGRIDADGHLFVLDRVKDVFKCDNWLVSPTEIERVLLGHDGVAECLVFDHPDEVSGAVAHAIVVPARDGVRAAELAAFVAERCPYYEHLKYVDLVEAIPRSATGKPLRRQMRERYAGGADPADGGR</sequence>
<dbReference type="InterPro" id="IPR000873">
    <property type="entry name" value="AMP-dep_synth/lig_dom"/>
</dbReference>
<dbReference type="PANTHER" id="PTHR43767">
    <property type="entry name" value="LONG-CHAIN-FATTY-ACID--COA LIGASE"/>
    <property type="match status" value="1"/>
</dbReference>
<dbReference type="Gene3D" id="3.30.300.30">
    <property type="match status" value="1"/>
</dbReference>
<dbReference type="GO" id="GO:0016878">
    <property type="term" value="F:acid-thiol ligase activity"/>
    <property type="evidence" value="ECO:0007669"/>
    <property type="project" value="UniProtKB-ARBA"/>
</dbReference>
<dbReference type="PROSITE" id="PS00455">
    <property type="entry name" value="AMP_BINDING"/>
    <property type="match status" value="1"/>
</dbReference>
<name>A0A6I4MHM6_9ACTN</name>
<dbReference type="InterPro" id="IPR042099">
    <property type="entry name" value="ANL_N_sf"/>
</dbReference>
<organism evidence="3 4">
    <name type="scientific">Actinomadura physcomitrii</name>
    <dbReference type="NCBI Taxonomy" id="2650748"/>
    <lineage>
        <taxon>Bacteria</taxon>
        <taxon>Bacillati</taxon>
        <taxon>Actinomycetota</taxon>
        <taxon>Actinomycetes</taxon>
        <taxon>Streptosporangiales</taxon>
        <taxon>Thermomonosporaceae</taxon>
        <taxon>Actinomadura</taxon>
    </lineage>
</organism>
<dbReference type="Pfam" id="PF13193">
    <property type="entry name" value="AMP-binding_C"/>
    <property type="match status" value="1"/>
</dbReference>
<dbReference type="PANTHER" id="PTHR43767:SF1">
    <property type="entry name" value="NONRIBOSOMAL PEPTIDE SYNTHASE PES1 (EUROFUNG)-RELATED"/>
    <property type="match status" value="1"/>
</dbReference>
<dbReference type="SUPFAM" id="SSF56801">
    <property type="entry name" value="Acetyl-CoA synthetase-like"/>
    <property type="match status" value="1"/>
</dbReference>